<dbReference type="Proteomes" id="UP001458880">
    <property type="component" value="Unassembled WGS sequence"/>
</dbReference>
<organism evidence="1 2">
    <name type="scientific">Popillia japonica</name>
    <name type="common">Japanese beetle</name>
    <dbReference type="NCBI Taxonomy" id="7064"/>
    <lineage>
        <taxon>Eukaryota</taxon>
        <taxon>Metazoa</taxon>
        <taxon>Ecdysozoa</taxon>
        <taxon>Arthropoda</taxon>
        <taxon>Hexapoda</taxon>
        <taxon>Insecta</taxon>
        <taxon>Pterygota</taxon>
        <taxon>Neoptera</taxon>
        <taxon>Endopterygota</taxon>
        <taxon>Coleoptera</taxon>
        <taxon>Polyphaga</taxon>
        <taxon>Scarabaeiformia</taxon>
        <taxon>Scarabaeidae</taxon>
        <taxon>Rutelinae</taxon>
        <taxon>Popillia</taxon>
    </lineage>
</organism>
<dbReference type="EMBL" id="JASPKY010004461">
    <property type="protein sequence ID" value="KAK9659868.1"/>
    <property type="molecule type" value="Genomic_DNA"/>
</dbReference>
<dbReference type="AlphaFoldDB" id="A0AAW1GCP4"/>
<evidence type="ECO:0000313" key="2">
    <source>
        <dbReference type="Proteomes" id="UP001458880"/>
    </source>
</evidence>
<evidence type="ECO:0000313" key="1">
    <source>
        <dbReference type="EMBL" id="KAK9659868.1"/>
    </source>
</evidence>
<accession>A0AAW1GCP4</accession>
<proteinExistence type="predicted"/>
<keyword evidence="2" id="KW-1185">Reference proteome</keyword>
<protein>
    <submittedName>
        <fullName evidence="1">Uncharacterized protein</fullName>
    </submittedName>
</protein>
<sequence>IAKSRNICECLKHDTYRFDSSLFHGNNR</sequence>
<comment type="caution">
    <text evidence="1">The sequence shown here is derived from an EMBL/GenBank/DDBJ whole genome shotgun (WGS) entry which is preliminary data.</text>
</comment>
<gene>
    <name evidence="1" type="ORF">QE152_g41505</name>
</gene>
<feature type="non-terminal residue" evidence="1">
    <location>
        <position position="1"/>
    </location>
</feature>
<reference evidence="1 2" key="1">
    <citation type="journal article" date="2024" name="BMC Genomics">
        <title>De novo assembly and annotation of Popillia japonica's genome with initial clues to its potential as an invasive pest.</title>
        <authorList>
            <person name="Cucini C."/>
            <person name="Boschi S."/>
            <person name="Funari R."/>
            <person name="Cardaioli E."/>
            <person name="Iannotti N."/>
            <person name="Marturano G."/>
            <person name="Paoli F."/>
            <person name="Bruttini M."/>
            <person name="Carapelli A."/>
            <person name="Frati F."/>
            <person name="Nardi F."/>
        </authorList>
    </citation>
    <scope>NUCLEOTIDE SEQUENCE [LARGE SCALE GENOMIC DNA]</scope>
    <source>
        <strain evidence="1">DMR45628</strain>
    </source>
</reference>
<name>A0AAW1GCP4_POPJA</name>